<dbReference type="AlphaFoldDB" id="A0A840IAG1"/>
<feature type="signal peptide" evidence="1">
    <location>
        <begin position="1"/>
        <end position="31"/>
    </location>
</feature>
<name>A0A840IAG1_9ACTN</name>
<evidence type="ECO:0000256" key="1">
    <source>
        <dbReference type="SAM" id="SignalP"/>
    </source>
</evidence>
<sequence>MDLNLSTRRSLGGRPLMLALLALLAAIVAAAATAPAASADGFSCRGSALRAEALVAGIGADAEPVVANAANDPCAAEDRRLVTLPATLSTLLDGGVAEASTAATADGGVTARGAITGVSLLRLLGGGIGVTATEATVGYQCVAGDPVARSDGRVVGLSLFGQTIADTSEPTTLDLTVDVLLARVRIGEIALNQTTTTADAVTRTAVRVSIDPRLDLGLLGPILNPTLNALLGRLLGSDIVLGEARAGIAGNPCPPVTTPPPTPRTPLENPIDTTIGAPVIDDGPPARTPLSTATLRYHTTQSDVTLECRIDGGAWAACNGRSDYRGLSLGEHCFEVRARRGANVGPATRYCWTVVELPTGCIATYRHGYFVKAGNAALGRRQAVFHATSRDGKLVLSTRSARGVLRQVVYRLNGKVVAKRARATIPFAQLDRDAQQTLSVRVRGNGKARTITRTFRYVNYVALDCEGREVVDGIAPRTVKVGGTRVTIRPQVPNEIRGTTKLRFFVQPARRHALRAVSFSLDGRARREHARSTVMTAPQLKANGSQTLTVRLAPKRGAVRVVRITFRTVRT</sequence>
<evidence type="ECO:0000313" key="3">
    <source>
        <dbReference type="Proteomes" id="UP000585272"/>
    </source>
</evidence>
<dbReference type="Proteomes" id="UP000585272">
    <property type="component" value="Unassembled WGS sequence"/>
</dbReference>
<accession>A0A840IAG1</accession>
<reference evidence="2 3" key="1">
    <citation type="submission" date="2020-08" db="EMBL/GenBank/DDBJ databases">
        <title>Genomic Encyclopedia of Archaeal and Bacterial Type Strains, Phase II (KMG-II): from individual species to whole genera.</title>
        <authorList>
            <person name="Goeker M."/>
        </authorList>
    </citation>
    <scope>NUCLEOTIDE SEQUENCE [LARGE SCALE GENOMIC DNA]</scope>
    <source>
        <strain evidence="2 3">DSM 23288</strain>
    </source>
</reference>
<comment type="caution">
    <text evidence="2">The sequence shown here is derived from an EMBL/GenBank/DDBJ whole genome shotgun (WGS) entry which is preliminary data.</text>
</comment>
<keyword evidence="3" id="KW-1185">Reference proteome</keyword>
<dbReference type="RefSeq" id="WP_183338600.1">
    <property type="nucleotide sequence ID" value="NZ_JACHNU010000001.1"/>
</dbReference>
<keyword evidence="1" id="KW-0732">Signal</keyword>
<feature type="chain" id="PRO_5032422391" description="Ig-like domain-containing protein" evidence="1">
    <location>
        <begin position="32"/>
        <end position="571"/>
    </location>
</feature>
<protein>
    <recommendedName>
        <fullName evidence="4">Ig-like domain-containing protein</fullName>
    </recommendedName>
</protein>
<dbReference type="EMBL" id="JACHNU010000001">
    <property type="protein sequence ID" value="MBB4660900.1"/>
    <property type="molecule type" value="Genomic_DNA"/>
</dbReference>
<evidence type="ECO:0008006" key="4">
    <source>
        <dbReference type="Google" id="ProtNLM"/>
    </source>
</evidence>
<organism evidence="2 3">
    <name type="scientific">Conexibacter arvalis</name>
    <dbReference type="NCBI Taxonomy" id="912552"/>
    <lineage>
        <taxon>Bacteria</taxon>
        <taxon>Bacillati</taxon>
        <taxon>Actinomycetota</taxon>
        <taxon>Thermoleophilia</taxon>
        <taxon>Solirubrobacterales</taxon>
        <taxon>Conexibacteraceae</taxon>
        <taxon>Conexibacter</taxon>
    </lineage>
</organism>
<gene>
    <name evidence="2" type="ORF">BDZ31_000473</name>
</gene>
<evidence type="ECO:0000313" key="2">
    <source>
        <dbReference type="EMBL" id="MBB4660900.1"/>
    </source>
</evidence>
<proteinExistence type="predicted"/>